<dbReference type="EMBL" id="BMAV01022896">
    <property type="protein sequence ID" value="GFY78267.1"/>
    <property type="molecule type" value="Genomic_DNA"/>
</dbReference>
<dbReference type="Proteomes" id="UP000886998">
    <property type="component" value="Unassembled WGS sequence"/>
</dbReference>
<evidence type="ECO:0000313" key="2">
    <source>
        <dbReference type="Proteomes" id="UP000886998"/>
    </source>
</evidence>
<accession>A0A8X6YUT2</accession>
<reference evidence="1" key="1">
    <citation type="submission" date="2020-08" db="EMBL/GenBank/DDBJ databases">
        <title>Multicomponent nature underlies the extraordinary mechanical properties of spider dragline silk.</title>
        <authorList>
            <person name="Kono N."/>
            <person name="Nakamura H."/>
            <person name="Mori M."/>
            <person name="Yoshida Y."/>
            <person name="Ohtoshi R."/>
            <person name="Malay A.D."/>
            <person name="Moran D.A.P."/>
            <person name="Tomita M."/>
            <person name="Numata K."/>
            <person name="Arakawa K."/>
        </authorList>
    </citation>
    <scope>NUCLEOTIDE SEQUENCE</scope>
</reference>
<keyword evidence="2" id="KW-1185">Reference proteome</keyword>
<comment type="caution">
    <text evidence="1">The sequence shown here is derived from an EMBL/GenBank/DDBJ whole genome shotgun (WGS) entry which is preliminary data.</text>
</comment>
<dbReference type="OrthoDB" id="6415536at2759"/>
<sequence>MQNLTPMLPTRFLFEISTADTKDLDVWDANHFKKRLRFRAKVFHDCKIDYKDRFLKCSVIFLKTFGERSSQ</sequence>
<gene>
    <name evidence="1" type="ORF">TNIN_242331</name>
</gene>
<protein>
    <submittedName>
        <fullName evidence="1">Uncharacterized protein</fullName>
    </submittedName>
</protein>
<name>A0A8X6YUT2_9ARAC</name>
<proteinExistence type="predicted"/>
<evidence type="ECO:0000313" key="1">
    <source>
        <dbReference type="EMBL" id="GFY78267.1"/>
    </source>
</evidence>
<dbReference type="AlphaFoldDB" id="A0A8X6YUT2"/>
<organism evidence="1 2">
    <name type="scientific">Trichonephila inaurata madagascariensis</name>
    <dbReference type="NCBI Taxonomy" id="2747483"/>
    <lineage>
        <taxon>Eukaryota</taxon>
        <taxon>Metazoa</taxon>
        <taxon>Ecdysozoa</taxon>
        <taxon>Arthropoda</taxon>
        <taxon>Chelicerata</taxon>
        <taxon>Arachnida</taxon>
        <taxon>Araneae</taxon>
        <taxon>Araneomorphae</taxon>
        <taxon>Entelegynae</taxon>
        <taxon>Araneoidea</taxon>
        <taxon>Nephilidae</taxon>
        <taxon>Trichonephila</taxon>
        <taxon>Trichonephila inaurata</taxon>
    </lineage>
</organism>